<dbReference type="CDD" id="cd16383">
    <property type="entry name" value="GUN4"/>
    <property type="match status" value="1"/>
</dbReference>
<dbReference type="GO" id="GO:0046906">
    <property type="term" value="F:tetrapyrrole binding"/>
    <property type="evidence" value="ECO:0007669"/>
    <property type="project" value="TreeGrafter"/>
</dbReference>
<feature type="coiled-coil region" evidence="1">
    <location>
        <begin position="449"/>
        <end position="496"/>
    </location>
</feature>
<sequence>MSAGTYHIGGCLPADAQSYVVRKADKELYEQVKAGEFCYVLNSRQMGKSSLRVQTMQRLQAEGFACVSVDITELGTQQVTPEKWYGGLTKTLIGRFGLEERFSFSSWRNEHKDIPPVQFFREFIEEVILRYIDQPVVIFIDEIDSVLQLSFKDDFFALIRACFNNRADNAAYNRLTFVLLGVATPGDLIGDKDRTPFNIGRAVELQGFQLQEVEPLARGLEGKVSNPQAVMEEILNWTGGQPFLTQKLCQLVTSSVLSPPQPPKIGGSLKYQSPPELGDLGGKSDPLTRGDGEQENEWIEQLVRAQVIENWEATDEPEHLKTIRNRILSNEERAAYLLDLYLRVWQQGEVVANNSFEEGKLQLSGLVVKQRIGNSPVLKVYNRIYTEVFNRDWIEQELAALRPYSEAFRAWVASDCQDESRLLRGKALQDAQVWAKEKNLSFLDRQFLAASEKQEIEEQIAQKEQEAELERERKDREAAEKRNQVLAEANRQAKRRIQMGGAVLVLAVLGATFSGVLAGSQVKKANRQVEDANEKVEIAKQEVDTANKEKRDAEIQVQQATQKVRLAQSREKQAIDNENKMQTSARDAARKVAASQKDLVVANQEIKSSRQESQRLVEQAKQAERETQQAQNKLKEARERVETAEQNIRQLNRAGQEKAEELNLALRELKTAQNEQREAKTNLEQAQVALARVETEADTVNRLSALAGELQNNGLSTDAQEAWSQASQASRDILKTEENRELKQSMLQASISLASLKLSQKYRELDKPQEANNYWTEAEAAIRNSQKNLPSRVAFAAPEQWEIFVHVQRVRGSWHREKGERQKAIDAYQQAFSMLDAAWKKLPRVDDIDTEIPILKYLPQEQPILSANAIENLHQEYMALLEEAGQDNSQIKESLKRHFFAELNFLMKSGNWKDADRLTWNLMVYVGEREYLGISDIKNFSCPALRTMDALWVKNSSNKFGFSVQKRILDDILASSERPERSYTELTEEEWYKYYEEVGWKLIEEEGGNFLSDDKITFNENGLRGHLPREKKSWVYGLWREGGG</sequence>
<evidence type="ECO:0000256" key="2">
    <source>
        <dbReference type="SAM" id="MobiDB-lite"/>
    </source>
</evidence>
<dbReference type="InterPro" id="IPR027417">
    <property type="entry name" value="P-loop_NTPase"/>
</dbReference>
<dbReference type="RefSeq" id="WP_194031872.1">
    <property type="nucleotide sequence ID" value="NZ_JADEWZ010000060.1"/>
</dbReference>
<evidence type="ECO:0000313" key="4">
    <source>
        <dbReference type="EMBL" id="MBE9118775.1"/>
    </source>
</evidence>
<evidence type="ECO:0000259" key="3">
    <source>
        <dbReference type="Pfam" id="PF05419"/>
    </source>
</evidence>
<dbReference type="PANTHER" id="PTHR34800:SF1">
    <property type="entry name" value="TETRAPYRROLE-BINDING PROTEIN, CHLOROPLASTIC"/>
    <property type="match status" value="1"/>
</dbReference>
<protein>
    <submittedName>
        <fullName evidence="4">AAA-like domain-containing protein</fullName>
    </submittedName>
</protein>
<dbReference type="SUPFAM" id="SSF140869">
    <property type="entry name" value="GUN4-like"/>
    <property type="match status" value="1"/>
</dbReference>
<dbReference type="EMBL" id="JADEWZ010000060">
    <property type="protein sequence ID" value="MBE9118775.1"/>
    <property type="molecule type" value="Genomic_DNA"/>
</dbReference>
<dbReference type="Gene3D" id="1.10.10.1770">
    <property type="entry name" value="Gun4-like"/>
    <property type="match status" value="1"/>
</dbReference>
<dbReference type="Proteomes" id="UP000654482">
    <property type="component" value="Unassembled WGS sequence"/>
</dbReference>
<dbReference type="InterPro" id="IPR008629">
    <property type="entry name" value="GUN4-like"/>
</dbReference>
<organism evidence="4 5">
    <name type="scientific">Lusitaniella coriacea LEGE 07157</name>
    <dbReference type="NCBI Taxonomy" id="945747"/>
    <lineage>
        <taxon>Bacteria</taxon>
        <taxon>Bacillati</taxon>
        <taxon>Cyanobacteriota</taxon>
        <taxon>Cyanophyceae</taxon>
        <taxon>Spirulinales</taxon>
        <taxon>Lusitaniellaceae</taxon>
        <taxon>Lusitaniella</taxon>
    </lineage>
</organism>
<feature type="compositionally biased region" description="Basic and acidic residues" evidence="2">
    <location>
        <begin position="568"/>
        <end position="579"/>
    </location>
</feature>
<dbReference type="AlphaFoldDB" id="A0A8J7E0H0"/>
<dbReference type="InterPro" id="IPR037215">
    <property type="entry name" value="GUN4-like_sf"/>
</dbReference>
<keyword evidence="1" id="KW-0175">Coiled coil</keyword>
<feature type="region of interest" description="Disordered" evidence="2">
    <location>
        <begin position="263"/>
        <end position="291"/>
    </location>
</feature>
<dbReference type="Gene3D" id="3.40.50.300">
    <property type="entry name" value="P-loop containing nucleotide triphosphate hydrolases"/>
    <property type="match status" value="1"/>
</dbReference>
<evidence type="ECO:0000256" key="1">
    <source>
        <dbReference type="SAM" id="Coils"/>
    </source>
</evidence>
<dbReference type="PANTHER" id="PTHR34800">
    <property type="entry name" value="TETRAPYRROLE-BINDING PROTEIN, CHLOROPLASTIC"/>
    <property type="match status" value="1"/>
</dbReference>
<feature type="non-terminal residue" evidence="4">
    <location>
        <position position="1044"/>
    </location>
</feature>
<reference evidence="4" key="1">
    <citation type="submission" date="2020-10" db="EMBL/GenBank/DDBJ databases">
        <authorList>
            <person name="Castelo-Branco R."/>
            <person name="Eusebio N."/>
            <person name="Adriana R."/>
            <person name="Vieira A."/>
            <person name="Brugerolle De Fraissinette N."/>
            <person name="Rezende De Castro R."/>
            <person name="Schneider M.P."/>
            <person name="Vasconcelos V."/>
            <person name="Leao P.N."/>
        </authorList>
    </citation>
    <scope>NUCLEOTIDE SEQUENCE</scope>
    <source>
        <strain evidence="4">LEGE 07157</strain>
    </source>
</reference>
<dbReference type="SUPFAM" id="SSF52540">
    <property type="entry name" value="P-loop containing nucleoside triphosphate hydrolases"/>
    <property type="match status" value="1"/>
</dbReference>
<dbReference type="Pfam" id="PF05419">
    <property type="entry name" value="GUN4"/>
    <property type="match status" value="1"/>
</dbReference>
<gene>
    <name evidence="4" type="ORF">IQ249_23075</name>
</gene>
<feature type="region of interest" description="Disordered" evidence="2">
    <location>
        <begin position="561"/>
        <end position="584"/>
    </location>
</feature>
<comment type="caution">
    <text evidence="4">The sequence shown here is derived from an EMBL/GenBank/DDBJ whole genome shotgun (WGS) entry which is preliminary data.</text>
</comment>
<feature type="coiled-coil region" evidence="1">
    <location>
        <begin position="599"/>
        <end position="703"/>
    </location>
</feature>
<accession>A0A8J7E0H0</accession>
<dbReference type="Gene3D" id="1.25.40.620">
    <property type="match status" value="1"/>
</dbReference>
<name>A0A8J7E0H0_9CYAN</name>
<proteinExistence type="predicted"/>
<keyword evidence="5" id="KW-1185">Reference proteome</keyword>
<evidence type="ECO:0000313" key="5">
    <source>
        <dbReference type="Proteomes" id="UP000654482"/>
    </source>
</evidence>
<dbReference type="Pfam" id="PF14516">
    <property type="entry name" value="AAA_35"/>
    <property type="match status" value="1"/>
</dbReference>
<feature type="domain" description="GUN4-like" evidence="3">
    <location>
        <begin position="898"/>
        <end position="1030"/>
    </location>
</feature>